<gene>
    <name evidence="3 5" type="ORF">P152DRAFT_311849</name>
</gene>
<dbReference type="PANTHER" id="PTHR12436:SF4">
    <property type="entry name" value="LEUKOCYTE RECEPTOR CLUSTER MEMBER 8"/>
    <property type="match status" value="1"/>
</dbReference>
<evidence type="ECO:0000259" key="2">
    <source>
        <dbReference type="PROSITE" id="PS50250"/>
    </source>
</evidence>
<name>A0A6G1G5R1_9PEZI</name>
<evidence type="ECO:0000313" key="3">
    <source>
        <dbReference type="EMBL" id="KAF1813276.1"/>
    </source>
</evidence>
<dbReference type="AlphaFoldDB" id="A0A6G1G5R1"/>
<evidence type="ECO:0000313" key="5">
    <source>
        <dbReference type="RefSeq" id="XP_033534907.1"/>
    </source>
</evidence>
<dbReference type="InterPro" id="IPR005062">
    <property type="entry name" value="SAC3/GANP/THP3_conserved"/>
</dbReference>
<dbReference type="InterPro" id="IPR045107">
    <property type="entry name" value="SAC3/GANP/THP3"/>
</dbReference>
<dbReference type="Pfam" id="PF03399">
    <property type="entry name" value="SAC3_GANP"/>
    <property type="match status" value="1"/>
</dbReference>
<feature type="domain" description="PCI" evidence="2">
    <location>
        <begin position="311"/>
        <end position="490"/>
    </location>
</feature>
<dbReference type="GO" id="GO:0005634">
    <property type="term" value="C:nucleus"/>
    <property type="evidence" value="ECO:0007669"/>
    <property type="project" value="TreeGrafter"/>
</dbReference>
<feature type="compositionally biased region" description="Basic and acidic residues" evidence="1">
    <location>
        <begin position="164"/>
        <end position="180"/>
    </location>
</feature>
<proteinExistence type="predicted"/>
<accession>A0A6G1G5R1</accession>
<dbReference type="PANTHER" id="PTHR12436">
    <property type="entry name" value="80 KDA MCM3-ASSOCIATED PROTEIN"/>
    <property type="match status" value="1"/>
</dbReference>
<evidence type="ECO:0000256" key="1">
    <source>
        <dbReference type="SAM" id="MobiDB-lite"/>
    </source>
</evidence>
<dbReference type="RefSeq" id="XP_033534907.1">
    <property type="nucleotide sequence ID" value="XM_033675163.1"/>
</dbReference>
<dbReference type="EMBL" id="ML975155">
    <property type="protein sequence ID" value="KAF1813276.1"/>
    <property type="molecule type" value="Genomic_DNA"/>
</dbReference>
<dbReference type="OrthoDB" id="199574at2759"/>
<reference evidence="5" key="3">
    <citation type="submission" date="2025-04" db="UniProtKB">
        <authorList>
            <consortium name="RefSeq"/>
        </authorList>
    </citation>
    <scope>IDENTIFICATION</scope>
    <source>
        <strain evidence="5">CBS 781.70</strain>
    </source>
</reference>
<sequence>MSSTTAPAFTAVAARRTLTGSEPSVPKPSPTIWSKEVREWVSRGFAAATDDDGITHDELTAKIKQIITEYMSNESMYSVDWSILPIPQYFIQQERQQAILGPAYQPNAMYYPTPPPPLSTFREQATVPASKKRKSSELGVDQEPPWRKSNSLLEDRVTYANPTFEDRAEKRSKKRRDETNKATSKYQNDLELRKQRFGLHSPSPSQPPWRSRSETPAPDASSGPVIGTNEDLEKKYFRLTSAPKPEAVRPQRVLENSLKFLKKKWREGASYPYICDQFKSMRQDLTVQHLKNEFTVSVYELHARIALEKGDLGEYNQCQTQLRALYAQGLQGHPTEFLAYRILYFIHTANKTDLNDVLAELTPAEKDDVSVKHALDVRSAIALGNYHKLFRLFIDPPNMSGYIMDRFIDRERVSALAKMGRGYKRALSLRFLAEELAFESVQQCHDWFIAVGAQDLLESKEDGSVWLAADTPTYKLFESARQTTFSKVDIKGQI</sequence>
<dbReference type="PROSITE" id="PS50250">
    <property type="entry name" value="PCI"/>
    <property type="match status" value="1"/>
</dbReference>
<dbReference type="Proteomes" id="UP000504638">
    <property type="component" value="Unplaced"/>
</dbReference>
<reference evidence="3 5" key="1">
    <citation type="submission" date="2020-01" db="EMBL/GenBank/DDBJ databases">
        <authorList>
            <consortium name="DOE Joint Genome Institute"/>
            <person name="Haridas S."/>
            <person name="Albert R."/>
            <person name="Binder M."/>
            <person name="Bloem J."/>
            <person name="Labutti K."/>
            <person name="Salamov A."/>
            <person name="Andreopoulos B."/>
            <person name="Baker S.E."/>
            <person name="Barry K."/>
            <person name="Bills G."/>
            <person name="Bluhm B.H."/>
            <person name="Cannon C."/>
            <person name="Castanera R."/>
            <person name="Culley D.E."/>
            <person name="Daum C."/>
            <person name="Ezra D."/>
            <person name="Gonzalez J.B."/>
            <person name="Henrissat B."/>
            <person name="Kuo A."/>
            <person name="Liang C."/>
            <person name="Lipzen A."/>
            <person name="Lutzoni F."/>
            <person name="Magnuson J."/>
            <person name="Mondo S."/>
            <person name="Nolan M."/>
            <person name="Ohm R."/>
            <person name="Pangilinan J."/>
            <person name="Park H.-J."/>
            <person name="Ramirez L."/>
            <person name="Alfaro M."/>
            <person name="Sun H."/>
            <person name="Tritt A."/>
            <person name="Yoshinaga Y."/>
            <person name="Zwiers L.-H."/>
            <person name="Turgeon B.G."/>
            <person name="Goodwin S.B."/>
            <person name="Spatafora J.W."/>
            <person name="Crous P.W."/>
            <person name="Grigoriev I.V."/>
        </authorList>
    </citation>
    <scope>NUCLEOTIDE SEQUENCE</scope>
    <source>
        <strain evidence="3 5">CBS 781.70</strain>
    </source>
</reference>
<keyword evidence="4" id="KW-1185">Reference proteome</keyword>
<dbReference type="Gene3D" id="1.25.40.990">
    <property type="match status" value="1"/>
</dbReference>
<dbReference type="InterPro" id="IPR000717">
    <property type="entry name" value="PCI_dom"/>
</dbReference>
<feature type="region of interest" description="Disordered" evidence="1">
    <location>
        <begin position="110"/>
        <end position="228"/>
    </location>
</feature>
<dbReference type="GeneID" id="54415733"/>
<protein>
    <submittedName>
        <fullName evidence="3 5">SAC3/GANP family protein</fullName>
    </submittedName>
</protein>
<organism evidence="3">
    <name type="scientific">Eremomyces bilateralis CBS 781.70</name>
    <dbReference type="NCBI Taxonomy" id="1392243"/>
    <lineage>
        <taxon>Eukaryota</taxon>
        <taxon>Fungi</taxon>
        <taxon>Dikarya</taxon>
        <taxon>Ascomycota</taxon>
        <taxon>Pezizomycotina</taxon>
        <taxon>Dothideomycetes</taxon>
        <taxon>Dothideomycetes incertae sedis</taxon>
        <taxon>Eremomycetales</taxon>
        <taxon>Eremomycetaceae</taxon>
        <taxon>Eremomyces</taxon>
    </lineage>
</organism>
<reference evidence="5" key="2">
    <citation type="submission" date="2020-04" db="EMBL/GenBank/DDBJ databases">
        <authorList>
            <consortium name="NCBI Genome Project"/>
        </authorList>
    </citation>
    <scope>NUCLEOTIDE SEQUENCE</scope>
    <source>
        <strain evidence="5">CBS 781.70</strain>
    </source>
</reference>
<evidence type="ECO:0000313" key="4">
    <source>
        <dbReference type="Proteomes" id="UP000504638"/>
    </source>
</evidence>